<gene>
    <name evidence="2" type="ORF">EYF80_055102</name>
</gene>
<evidence type="ECO:0000256" key="1">
    <source>
        <dbReference type="SAM" id="MobiDB-lite"/>
    </source>
</evidence>
<evidence type="ECO:0000313" key="3">
    <source>
        <dbReference type="Proteomes" id="UP000314294"/>
    </source>
</evidence>
<proteinExistence type="predicted"/>
<evidence type="ECO:0000313" key="2">
    <source>
        <dbReference type="EMBL" id="TNN34732.1"/>
    </source>
</evidence>
<dbReference type="EMBL" id="SRLO01001900">
    <property type="protein sequence ID" value="TNN34732.1"/>
    <property type="molecule type" value="Genomic_DNA"/>
</dbReference>
<sequence>MKLNSKPGAGHWPVLSLTRGNTELLLRFTPSMVFQAQPGTGAVLWVVTLGMMQHQPSQADGGDRKGEKKRAARGSFPFQGRSTPAATHQGPEALKVTSPGCDTPPME</sequence>
<accession>A0A4Z2F2K8</accession>
<dbReference type="OrthoDB" id="10606931at2759"/>
<keyword evidence="3" id="KW-1185">Reference proteome</keyword>
<reference evidence="2 3" key="1">
    <citation type="submission" date="2019-03" db="EMBL/GenBank/DDBJ databases">
        <title>First draft genome of Liparis tanakae, snailfish: a comprehensive survey of snailfish specific genes.</title>
        <authorList>
            <person name="Kim W."/>
            <person name="Song I."/>
            <person name="Jeong J.-H."/>
            <person name="Kim D."/>
            <person name="Kim S."/>
            <person name="Ryu S."/>
            <person name="Song J.Y."/>
            <person name="Lee S.K."/>
        </authorList>
    </citation>
    <scope>NUCLEOTIDE SEQUENCE [LARGE SCALE GENOMIC DNA]</scope>
    <source>
        <tissue evidence="2">Muscle</tissue>
    </source>
</reference>
<protein>
    <submittedName>
        <fullName evidence="2">Uncharacterized protein</fullName>
    </submittedName>
</protein>
<comment type="caution">
    <text evidence="2">The sequence shown here is derived from an EMBL/GenBank/DDBJ whole genome shotgun (WGS) entry which is preliminary data.</text>
</comment>
<feature type="region of interest" description="Disordered" evidence="1">
    <location>
        <begin position="55"/>
        <end position="107"/>
    </location>
</feature>
<dbReference type="AlphaFoldDB" id="A0A4Z2F2K8"/>
<name>A0A4Z2F2K8_9TELE</name>
<dbReference type="Proteomes" id="UP000314294">
    <property type="component" value="Unassembled WGS sequence"/>
</dbReference>
<organism evidence="2 3">
    <name type="scientific">Liparis tanakae</name>
    <name type="common">Tanaka's snailfish</name>
    <dbReference type="NCBI Taxonomy" id="230148"/>
    <lineage>
        <taxon>Eukaryota</taxon>
        <taxon>Metazoa</taxon>
        <taxon>Chordata</taxon>
        <taxon>Craniata</taxon>
        <taxon>Vertebrata</taxon>
        <taxon>Euteleostomi</taxon>
        <taxon>Actinopterygii</taxon>
        <taxon>Neopterygii</taxon>
        <taxon>Teleostei</taxon>
        <taxon>Neoteleostei</taxon>
        <taxon>Acanthomorphata</taxon>
        <taxon>Eupercaria</taxon>
        <taxon>Perciformes</taxon>
        <taxon>Cottioidei</taxon>
        <taxon>Cottales</taxon>
        <taxon>Liparidae</taxon>
        <taxon>Liparis</taxon>
    </lineage>
</organism>